<organism evidence="9 10">
    <name type="scientific">Alkalibacillus flavidus</name>
    <dbReference type="NCBI Taxonomy" id="546021"/>
    <lineage>
        <taxon>Bacteria</taxon>
        <taxon>Bacillati</taxon>
        <taxon>Bacillota</taxon>
        <taxon>Bacilli</taxon>
        <taxon>Bacillales</taxon>
        <taxon>Bacillaceae</taxon>
        <taxon>Alkalibacillus</taxon>
    </lineage>
</organism>
<comment type="catalytic activity">
    <reaction evidence="6">
        <text>3-phosphoshikimate + phosphoenolpyruvate = 5-O-(1-carboxyvinyl)-3-phosphoshikimate + phosphate</text>
        <dbReference type="Rhea" id="RHEA:21256"/>
        <dbReference type="ChEBI" id="CHEBI:43474"/>
        <dbReference type="ChEBI" id="CHEBI:57701"/>
        <dbReference type="ChEBI" id="CHEBI:58702"/>
        <dbReference type="ChEBI" id="CHEBI:145989"/>
        <dbReference type="EC" id="2.5.1.19"/>
    </reaction>
    <physiologicalReaction direction="left-to-right" evidence="6">
        <dbReference type="Rhea" id="RHEA:21257"/>
    </physiologicalReaction>
</comment>
<evidence type="ECO:0000256" key="4">
    <source>
        <dbReference type="ARBA" id="ARBA00022679"/>
    </source>
</evidence>
<proteinExistence type="inferred from homology"/>
<comment type="similarity">
    <text evidence="2 7">Belongs to the EPSP synthase family.</text>
</comment>
<dbReference type="InterPro" id="IPR013792">
    <property type="entry name" value="RNA3'P_cycl/enolpyr_Trfase_a/b"/>
</dbReference>
<dbReference type="NCBIfam" id="TIGR01356">
    <property type="entry name" value="aroA"/>
    <property type="match status" value="1"/>
</dbReference>
<dbReference type="InterPro" id="IPR001986">
    <property type="entry name" value="Enolpyruvate_Tfrase_dom"/>
</dbReference>
<dbReference type="Proteomes" id="UP001549167">
    <property type="component" value="Unassembled WGS sequence"/>
</dbReference>
<feature type="binding site" evidence="7">
    <location>
        <position position="27"/>
    </location>
    <ligand>
        <name>3-phosphoshikimate</name>
        <dbReference type="ChEBI" id="CHEBI:145989"/>
    </ligand>
</feature>
<feature type="domain" description="Enolpyruvate transferase" evidence="8">
    <location>
        <begin position="9"/>
        <end position="423"/>
    </location>
</feature>
<comment type="subcellular location">
    <subcellularLocation>
        <location evidence="7">Cytoplasm</location>
    </subcellularLocation>
</comment>
<dbReference type="PANTHER" id="PTHR21090:SF5">
    <property type="entry name" value="PENTAFUNCTIONAL AROM POLYPEPTIDE"/>
    <property type="match status" value="1"/>
</dbReference>
<feature type="binding site" evidence="7">
    <location>
        <position position="94"/>
    </location>
    <ligand>
        <name>phosphoenolpyruvate</name>
        <dbReference type="ChEBI" id="CHEBI:58702"/>
    </ligand>
</feature>
<dbReference type="RefSeq" id="WP_354218847.1">
    <property type="nucleotide sequence ID" value="NZ_JBEPMX010000001.1"/>
</dbReference>
<dbReference type="InterPro" id="IPR006264">
    <property type="entry name" value="EPSP_synthase"/>
</dbReference>
<evidence type="ECO:0000256" key="2">
    <source>
        <dbReference type="ARBA" id="ARBA00009948"/>
    </source>
</evidence>
<dbReference type="PROSITE" id="PS00885">
    <property type="entry name" value="EPSP_SYNTHASE_2"/>
    <property type="match status" value="1"/>
</dbReference>
<feature type="binding site" evidence="7">
    <location>
        <position position="23"/>
    </location>
    <ligand>
        <name>3-phosphoshikimate</name>
        <dbReference type="ChEBI" id="CHEBI:145989"/>
    </ligand>
</feature>
<evidence type="ECO:0000313" key="10">
    <source>
        <dbReference type="Proteomes" id="UP001549167"/>
    </source>
</evidence>
<feature type="active site" description="Proton acceptor" evidence="7">
    <location>
        <position position="315"/>
    </location>
</feature>
<feature type="binding site" evidence="7">
    <location>
        <position position="169"/>
    </location>
    <ligand>
        <name>phosphoenolpyruvate</name>
        <dbReference type="ChEBI" id="CHEBI:58702"/>
    </ligand>
</feature>
<dbReference type="PIRSF" id="PIRSF000505">
    <property type="entry name" value="EPSPS"/>
    <property type="match status" value="1"/>
</dbReference>
<comment type="pathway">
    <text evidence="1 7">Metabolic intermediate biosynthesis; chorismate biosynthesis; chorismate from D-erythrose 4-phosphate and phosphoenolpyruvate: step 6/7.</text>
</comment>
<feature type="binding site" evidence="7">
    <location>
        <position position="346"/>
    </location>
    <ligand>
        <name>phosphoenolpyruvate</name>
        <dbReference type="ChEBI" id="CHEBI:58702"/>
    </ligand>
</feature>
<gene>
    <name evidence="7" type="primary">aroA</name>
    <name evidence="9" type="ORF">ABID56_000411</name>
</gene>
<dbReference type="PROSITE" id="PS00104">
    <property type="entry name" value="EPSP_SYNTHASE_1"/>
    <property type="match status" value="1"/>
</dbReference>
<accession>A0ABV2KRW8</accession>
<keyword evidence="7" id="KW-0963">Cytoplasm</keyword>
<feature type="binding site" evidence="7">
    <location>
        <position position="388"/>
    </location>
    <ligand>
        <name>phosphoenolpyruvate</name>
        <dbReference type="ChEBI" id="CHEBI:58702"/>
    </ligand>
</feature>
<evidence type="ECO:0000259" key="8">
    <source>
        <dbReference type="Pfam" id="PF00275"/>
    </source>
</evidence>
<evidence type="ECO:0000313" key="9">
    <source>
        <dbReference type="EMBL" id="MET3682332.1"/>
    </source>
</evidence>
<feature type="binding site" evidence="7">
    <location>
        <position position="122"/>
    </location>
    <ligand>
        <name>phosphoenolpyruvate</name>
        <dbReference type="ChEBI" id="CHEBI:58702"/>
    </ligand>
</feature>
<dbReference type="HAMAP" id="MF_00210">
    <property type="entry name" value="EPSP_synth"/>
    <property type="match status" value="1"/>
</dbReference>
<protein>
    <recommendedName>
        <fullName evidence="7">3-phosphoshikimate 1-carboxyvinyltransferase</fullName>
        <ecNumber evidence="7">2.5.1.19</ecNumber>
    </recommendedName>
    <alternativeName>
        <fullName evidence="7">5-enolpyruvylshikimate-3-phosphate synthase</fullName>
        <shortName evidence="7">EPSP synthase</shortName>
        <shortName evidence="7">EPSPS</shortName>
    </alternativeName>
</protein>
<comment type="caution">
    <text evidence="7">Lacks conserved residue(s) required for the propagation of feature annotation.</text>
</comment>
<feature type="binding site" evidence="7">
    <location>
        <position position="167"/>
    </location>
    <ligand>
        <name>3-phosphoshikimate</name>
        <dbReference type="ChEBI" id="CHEBI:145989"/>
    </ligand>
</feature>
<evidence type="ECO:0000256" key="5">
    <source>
        <dbReference type="ARBA" id="ARBA00023141"/>
    </source>
</evidence>
<feature type="binding site" evidence="7">
    <location>
        <position position="169"/>
    </location>
    <ligand>
        <name>3-phosphoshikimate</name>
        <dbReference type="ChEBI" id="CHEBI:145989"/>
    </ligand>
</feature>
<evidence type="ECO:0000256" key="1">
    <source>
        <dbReference type="ARBA" id="ARBA00004811"/>
    </source>
</evidence>
<feature type="binding site" evidence="7">
    <location>
        <position position="315"/>
    </location>
    <ligand>
        <name>3-phosphoshikimate</name>
        <dbReference type="ChEBI" id="CHEBI:145989"/>
    </ligand>
</feature>
<dbReference type="CDD" id="cd01556">
    <property type="entry name" value="EPSP_synthase"/>
    <property type="match status" value="1"/>
</dbReference>
<dbReference type="InterPro" id="IPR023193">
    <property type="entry name" value="EPSP_synthase_CS"/>
</dbReference>
<dbReference type="InterPro" id="IPR036968">
    <property type="entry name" value="Enolpyruvate_Tfrase_sf"/>
</dbReference>
<evidence type="ECO:0000256" key="7">
    <source>
        <dbReference type="HAMAP-Rule" id="MF_00210"/>
    </source>
</evidence>
<feature type="binding site" evidence="7">
    <location>
        <position position="22"/>
    </location>
    <ligand>
        <name>phosphoenolpyruvate</name>
        <dbReference type="ChEBI" id="CHEBI:58702"/>
    </ligand>
</feature>
<feature type="binding site" evidence="7">
    <location>
        <position position="22"/>
    </location>
    <ligand>
        <name>3-phosphoshikimate</name>
        <dbReference type="ChEBI" id="CHEBI:145989"/>
    </ligand>
</feature>
<keyword evidence="4 7" id="KW-0808">Transferase</keyword>
<evidence type="ECO:0000256" key="3">
    <source>
        <dbReference type="ARBA" id="ARBA00022605"/>
    </source>
</evidence>
<comment type="caution">
    <text evidence="9">The sequence shown here is derived from an EMBL/GenBank/DDBJ whole genome shotgun (WGS) entry which is preliminary data.</text>
</comment>
<reference evidence="9 10" key="1">
    <citation type="submission" date="2024-06" db="EMBL/GenBank/DDBJ databases">
        <title>Genomic Encyclopedia of Type Strains, Phase IV (KMG-IV): sequencing the most valuable type-strain genomes for metagenomic binning, comparative biology and taxonomic classification.</title>
        <authorList>
            <person name="Goeker M."/>
        </authorList>
    </citation>
    <scope>NUCLEOTIDE SEQUENCE [LARGE SCALE GENOMIC DNA]</scope>
    <source>
        <strain evidence="9 10">DSM 23520</strain>
    </source>
</reference>
<dbReference type="EMBL" id="JBEPMX010000001">
    <property type="protein sequence ID" value="MET3682332.1"/>
    <property type="molecule type" value="Genomic_DNA"/>
</dbReference>
<keyword evidence="5 7" id="KW-0057">Aromatic amino acid biosynthesis</keyword>
<feature type="binding site" evidence="7">
    <location>
        <position position="342"/>
    </location>
    <ligand>
        <name>3-phosphoshikimate</name>
        <dbReference type="ChEBI" id="CHEBI:145989"/>
    </ligand>
</feature>
<dbReference type="PANTHER" id="PTHR21090">
    <property type="entry name" value="AROM/DEHYDROQUINATE SYNTHASE"/>
    <property type="match status" value="1"/>
</dbReference>
<keyword evidence="3 7" id="KW-0028">Amino-acid biosynthesis</keyword>
<dbReference type="Gene3D" id="3.65.10.10">
    <property type="entry name" value="Enolpyruvate transferase domain"/>
    <property type="match status" value="2"/>
</dbReference>
<dbReference type="GO" id="GO:0003866">
    <property type="term" value="F:3-phosphoshikimate 1-carboxyvinyltransferase activity"/>
    <property type="evidence" value="ECO:0007669"/>
    <property type="project" value="UniProtKB-EC"/>
</dbReference>
<name>A0ABV2KRW8_9BACI</name>
<comment type="subunit">
    <text evidence="7">Monomer.</text>
</comment>
<evidence type="ECO:0000256" key="6">
    <source>
        <dbReference type="ARBA" id="ARBA00044633"/>
    </source>
</evidence>
<sequence>MDHSYHYQGSIIQGELSVPGDKSMSHRAILFASLAEGKSTIYNLLKSEDCRRTIDVCQAFGVDIQFDGHKTYITSSGIDHWQSVTNTLDLGNSGTTTRLLSGILASLNQSIRLTGDDSLQHRPMKRVTGPLSLMGAGFEFESVSDRLPYTVSGGDLTPIEYELLVASAQVKSAILLAGLRTKGKTIVQEPIKTRDHTENMISAFGGEIETNGQTVSVTGQQTLKPTDLTIPGDPSSAAFWIAAAVMTPQSDITIQQVSLNETRIGFIHVLQRMGADIQMTVDYWIGDEPVGHVRARSSSLKPTVLKDDEIPSLIDEVPLLALVATQCDSDMTLSGIGELKYKETDRIHATVELLHSIGVQAEKYEDAMTIKGQARIKGGAVTTYNDHRLAMLGVIASFVSENPIEIDNIECINISYPSFFADLSQILQDSERVK</sequence>
<dbReference type="EC" id="2.5.1.19" evidence="7"/>
<dbReference type="Pfam" id="PF00275">
    <property type="entry name" value="EPSP_synthase"/>
    <property type="match status" value="1"/>
</dbReference>
<keyword evidence="10" id="KW-1185">Reference proteome</keyword>
<comment type="function">
    <text evidence="7">Catalyzes the transfer of the enolpyruvyl moiety of phosphoenolpyruvate (PEP) to the 5-hydroxyl of shikimate-3-phosphate (S3P) to produce enolpyruvyl shikimate-3-phosphate and inorganic phosphate.</text>
</comment>
<dbReference type="SUPFAM" id="SSF55205">
    <property type="entry name" value="EPT/RTPC-like"/>
    <property type="match status" value="1"/>
</dbReference>